<dbReference type="Pfam" id="PF21075">
    <property type="entry name" value="GDH_ACT1"/>
    <property type="match status" value="1"/>
</dbReference>
<dbReference type="GO" id="GO:0006538">
    <property type="term" value="P:L-glutamate catabolic process"/>
    <property type="evidence" value="ECO:0007669"/>
    <property type="project" value="InterPro"/>
</dbReference>
<reference evidence="7 8" key="1">
    <citation type="submission" date="2020-08" db="EMBL/GenBank/DDBJ databases">
        <title>Genomic Encyclopedia of Type Strains, Phase IV (KMG-IV): sequencing the most valuable type-strain genomes for metagenomic binning, comparative biology and taxonomic classification.</title>
        <authorList>
            <person name="Goeker M."/>
        </authorList>
    </citation>
    <scope>NUCLEOTIDE SEQUENCE [LARGE SCALE GENOMIC DNA]</scope>
    <source>
        <strain evidence="7 8">DSM 102238</strain>
    </source>
</reference>
<dbReference type="InterPro" id="IPR049064">
    <property type="entry name" value="NAD_Glu_DH_ACT3"/>
</dbReference>
<organism evidence="7 8">
    <name type="scientific">Aureimonas pseudogalii</name>
    <dbReference type="NCBI Taxonomy" id="1744844"/>
    <lineage>
        <taxon>Bacteria</taxon>
        <taxon>Pseudomonadati</taxon>
        <taxon>Pseudomonadota</taxon>
        <taxon>Alphaproteobacteria</taxon>
        <taxon>Hyphomicrobiales</taxon>
        <taxon>Aurantimonadaceae</taxon>
        <taxon>Aureimonas</taxon>
    </lineage>
</organism>
<evidence type="ECO:0000259" key="3">
    <source>
        <dbReference type="Pfam" id="PF21074"/>
    </source>
</evidence>
<evidence type="ECO:0000259" key="4">
    <source>
        <dbReference type="Pfam" id="PF21075"/>
    </source>
</evidence>
<dbReference type="InterPro" id="IPR036291">
    <property type="entry name" value="NAD(P)-bd_dom_sf"/>
</dbReference>
<dbReference type="InterPro" id="IPR007780">
    <property type="entry name" value="NAD_Glu_DH_bac"/>
</dbReference>
<evidence type="ECO:0000313" key="8">
    <source>
        <dbReference type="Proteomes" id="UP000542776"/>
    </source>
</evidence>
<keyword evidence="1 7" id="KW-0560">Oxidoreductase</keyword>
<dbReference type="PANTHER" id="PTHR43403:SF1">
    <property type="entry name" value="NAD-SPECIFIC GLUTAMATE DEHYDROGENASE"/>
    <property type="match status" value="1"/>
</dbReference>
<accession>A0A7W6H3B1</accession>
<proteinExistence type="predicted"/>
<dbReference type="InterPro" id="IPR049056">
    <property type="entry name" value="NAD_Glu_DH_HM3"/>
</dbReference>
<dbReference type="Pfam" id="PF21073">
    <property type="entry name" value="GDH_HM1"/>
    <property type="match status" value="1"/>
</dbReference>
<dbReference type="PANTHER" id="PTHR43403">
    <property type="entry name" value="NAD-SPECIFIC GLUTAMATE DEHYDROGENASE"/>
    <property type="match status" value="1"/>
</dbReference>
<dbReference type="PIRSF" id="PIRSF036761">
    <property type="entry name" value="GDH_Mll4104"/>
    <property type="match status" value="1"/>
</dbReference>
<evidence type="ECO:0000259" key="6">
    <source>
        <dbReference type="Pfam" id="PF21077"/>
    </source>
</evidence>
<dbReference type="Pfam" id="PF05088">
    <property type="entry name" value="Bac_GDH_CD"/>
    <property type="match status" value="1"/>
</dbReference>
<dbReference type="Pfam" id="PF21074">
    <property type="entry name" value="GDH_C"/>
    <property type="match status" value="1"/>
</dbReference>
<feature type="domain" description="NAD-specific glutamate dehydrogenase C-terminal" evidence="3">
    <location>
        <begin position="1284"/>
        <end position="1615"/>
    </location>
</feature>
<dbReference type="Pfam" id="PF21077">
    <property type="entry name" value="GDH_ACT3"/>
    <property type="match status" value="1"/>
</dbReference>
<evidence type="ECO:0000313" key="7">
    <source>
        <dbReference type="EMBL" id="MBB3997520.1"/>
    </source>
</evidence>
<feature type="domain" description="NAD-glutamate dehydrogenase ACT2" evidence="5">
    <location>
        <begin position="397"/>
        <end position="486"/>
    </location>
</feature>
<dbReference type="SUPFAM" id="SSF53223">
    <property type="entry name" value="Aminoacid dehydrogenase-like, N-terminal domain"/>
    <property type="match status" value="1"/>
</dbReference>
<gene>
    <name evidence="7" type="ORF">GGR04_001356</name>
</gene>
<dbReference type="InterPro" id="IPR024727">
    <property type="entry name" value="NAD_Glu_DH_N_ACT1"/>
</dbReference>
<dbReference type="Proteomes" id="UP000542776">
    <property type="component" value="Unassembled WGS sequence"/>
</dbReference>
<dbReference type="EC" id="1.4.1.2" evidence="7"/>
<evidence type="ECO:0000256" key="1">
    <source>
        <dbReference type="ARBA" id="ARBA00023002"/>
    </source>
</evidence>
<dbReference type="InterPro" id="IPR046346">
    <property type="entry name" value="Aminoacid_DH-like_N_sf"/>
</dbReference>
<evidence type="ECO:0000259" key="5">
    <source>
        <dbReference type="Pfam" id="PF21076"/>
    </source>
</evidence>
<dbReference type="EMBL" id="JACIEK010000002">
    <property type="protein sequence ID" value="MBB3997520.1"/>
    <property type="molecule type" value="Genomic_DNA"/>
</dbReference>
<dbReference type="InterPro" id="IPR028971">
    <property type="entry name" value="NAD-GDH_cat"/>
</dbReference>
<dbReference type="InterPro" id="IPR048381">
    <property type="entry name" value="GDH_C"/>
</dbReference>
<comment type="caution">
    <text evidence="7">The sequence shown here is derived from an EMBL/GenBank/DDBJ whole genome shotgun (WGS) entry which is preliminary data.</text>
</comment>
<feature type="domain" description="NAD-glutamate dehydrogenase catalytic" evidence="2">
    <location>
        <begin position="731"/>
        <end position="1239"/>
    </location>
</feature>
<keyword evidence="8" id="KW-1185">Reference proteome</keyword>
<feature type="domain" description="NAD-glutamate dehydrogenase N-terminal ACT1" evidence="4">
    <location>
        <begin position="34"/>
        <end position="135"/>
    </location>
</feature>
<feature type="domain" description="NAD-glutamate dehydrogenase ACT3" evidence="6">
    <location>
        <begin position="538"/>
        <end position="611"/>
    </location>
</feature>
<dbReference type="GO" id="GO:0004352">
    <property type="term" value="F:glutamate dehydrogenase (NAD+) activity"/>
    <property type="evidence" value="ECO:0007669"/>
    <property type="project" value="UniProtKB-EC"/>
</dbReference>
<sequence>MSPVTALPDKDSLLQAAREALAPGSQAALLTPLLFARPPAEDLAALGPARLAAMAEAAATLLARHRAGEALVEIRRLASDAEAGSLAGPLAVLTIVQDDMPFLFDSVAAEVADRSAAVHAVSHPILQVRRDAAGAQDGERVSLIQIAFEPLLRTDADAVLTQSLRQILGEVSAATGDFHAMRERVREASAALRARATEADPAQAAAEREGAALLDWLCDDNFIFLGLREFRYFPDGEALRRIEGGELGILRDPAVRVLRREGGESATSPEIRAFLEEPAPLIVAKANARSRVHRRVYMDYVGIKLRDAAGGLVGELRVVGLFSSAAYTRPVLSIPYLRQKAETVIARFGFAPRSHSGKALAVALETYSRDEMFQIDVDLLERFIGIVTELGERPRIRVLPRIDRFDRFVSVLVFVPRDRTDARLRDAIGQLLAERYEGHVSAWYPAFPEGPLASIHFIIGRSGGPTPRPDSTALEAEIAEIARDWTLALERAIAGTGRHADLMALAPGLPAGYRDVVSPTEAVTDGWRILALGPHDPLEVDFHRRADDAATVLRFKIYHLGAPLALSRRVPILEHMGFSAVAERTFEIARPDGTLVFLHDMELVRRAGGDIVLSDGGAALERCFVAVADGRIESDGFNGLVHAAGLSWREANVLRAYARYLRQTGFAPTTDLMAEVLERQAPIARGLFELFAGAFDPERPRQSEPLPAELAGDAEAEAAAARGTLQPLLAVRAGLEAITSLDEDRVVRRFLSVISATLRTNYYAVPEVSAAEGSTPRAVAPALAFKLDPHRIEGVPAPVPFREIFVFDARVEGVHLRFGPVARGGLRWSDRREDYRTEVLGLVKAQQVKNAVIVPVGSKGGFYPKRLPDAAQRDLWFEAGRSAYIVFIASLLSLTDDLDAAGEAVTPAAVVRYDDLDPYFVVAADKGTATFSDTANAVAEARGFWLGDAFASGGSAGYDHKAMGITARGAWEAVKRHFREMGRDGRAWDIQSEPFTVAGCGDMSGDVFGNGMLLSREIRLVAAFDHRDIFIDPAPDAARTLEERRRLFALPRSSWADFDKAAISAGGGVFSRREKVIRLSEAAADAIGWDKRSGTPAEIIAAILRAPVDLLWFGGIGTYVRATTEANADVGDRANDAVRVTARDLRAKVIGEGANLGLTQAGRIQAARAGVRLNTDAIDNSAGVNTSDVEVNIKIALRGALADGSLARTDRDTLLASMTPEVAALVLHNNEEQTLAISLEERAGPGRLALQTRLMQALGETGALDREVETLPSDAAVADLRARGLGLTRPEIAVLLAYGKIDLFNAIVTGPLTKDPYFESRLRSYFPKAMTERFPQAIATHRLRREIVATRLANDLIDWTGPSFPTVVRDATGRGAAAITAVFVAAFDGFAVADLLARIDALDAALPGDTQTDLYAAVQLFLQASVVRLVRQPAAELGETVAMLRARFSELKPRLVDLASERARDEFRTREAGWRERGVPDDLAADIALLPLLGLIPDLDAVSRETGAPIERTVAAYFAMTHALHIGRLESAISTLRPSDYYETLALERAASQIARERRRLTALALQEGLGEDPVAEWAAREGEALASTAEQMRRLAGTGETSVSRLTLAAGLLQDLAH</sequence>
<dbReference type="RefSeq" id="WP_183199078.1">
    <property type="nucleotide sequence ID" value="NZ_JACIEK010000002.1"/>
</dbReference>
<dbReference type="Gene3D" id="3.40.50.720">
    <property type="entry name" value="NAD(P)-binding Rossmann-like Domain"/>
    <property type="match status" value="1"/>
</dbReference>
<dbReference type="InterPro" id="IPR049059">
    <property type="entry name" value="NAD_Glu_DH_HM1"/>
</dbReference>
<dbReference type="Pfam" id="PF21078">
    <property type="entry name" value="GDH_HM3"/>
    <property type="match status" value="1"/>
</dbReference>
<dbReference type="InterPro" id="IPR049062">
    <property type="entry name" value="NAD_Glu_DH_ACT2"/>
</dbReference>
<evidence type="ECO:0000259" key="2">
    <source>
        <dbReference type="Pfam" id="PF05088"/>
    </source>
</evidence>
<dbReference type="SUPFAM" id="SSF51735">
    <property type="entry name" value="NAD(P)-binding Rossmann-fold domains"/>
    <property type="match status" value="1"/>
</dbReference>
<dbReference type="GO" id="GO:0004069">
    <property type="term" value="F:L-aspartate:2-oxoglutarate aminotransferase activity"/>
    <property type="evidence" value="ECO:0007669"/>
    <property type="project" value="InterPro"/>
</dbReference>
<protein>
    <submittedName>
        <fullName evidence="7">Glutamate dehydrogenase</fullName>
        <ecNumber evidence="7">1.4.1.2</ecNumber>
    </submittedName>
</protein>
<dbReference type="Pfam" id="PF21076">
    <property type="entry name" value="GDH_ACT2"/>
    <property type="match status" value="1"/>
</dbReference>
<name>A0A7W6H3B1_9HYPH</name>